<protein>
    <submittedName>
        <fullName evidence="1">Uncharacterized protein</fullName>
    </submittedName>
</protein>
<proteinExistence type="predicted"/>
<dbReference type="Proteomes" id="UP000254512">
    <property type="component" value="Unassembled WGS sequence"/>
</dbReference>
<accession>A0A377HKH9</accession>
<name>A0A377HKH9_GRIHO</name>
<organism evidence="1 2">
    <name type="scientific">Grimontia hollisae</name>
    <name type="common">Vibrio hollisae</name>
    <dbReference type="NCBI Taxonomy" id="673"/>
    <lineage>
        <taxon>Bacteria</taxon>
        <taxon>Pseudomonadati</taxon>
        <taxon>Pseudomonadota</taxon>
        <taxon>Gammaproteobacteria</taxon>
        <taxon>Vibrionales</taxon>
        <taxon>Vibrionaceae</taxon>
        <taxon>Grimontia</taxon>
    </lineage>
</organism>
<dbReference type="EMBL" id="UGHD01000002">
    <property type="protein sequence ID" value="STO56667.1"/>
    <property type="molecule type" value="Genomic_DNA"/>
</dbReference>
<evidence type="ECO:0000313" key="2">
    <source>
        <dbReference type="Proteomes" id="UP000254512"/>
    </source>
</evidence>
<reference evidence="1 2" key="1">
    <citation type="submission" date="2018-06" db="EMBL/GenBank/DDBJ databases">
        <authorList>
            <consortium name="Pathogen Informatics"/>
            <person name="Doyle S."/>
        </authorList>
    </citation>
    <scope>NUCLEOTIDE SEQUENCE [LARGE SCALE GENOMIC DNA]</scope>
    <source>
        <strain evidence="1 2">NCTC11645</strain>
    </source>
</reference>
<evidence type="ECO:0000313" key="1">
    <source>
        <dbReference type="EMBL" id="STO56667.1"/>
    </source>
</evidence>
<sequence>MTALVYSKEVRMFAKKRKAQASFARNSSAALNRRKRKRNVALKKVLWRQRTFAIREFAMMDERY</sequence>
<dbReference type="AlphaFoldDB" id="A0A377HKH9"/>
<gene>
    <name evidence="1" type="ORF">NCTC11645_01034</name>
</gene>